<feature type="domain" description="Heterokaryon incompatibility" evidence="1">
    <location>
        <begin position="102"/>
        <end position="196"/>
    </location>
</feature>
<dbReference type="OrthoDB" id="5125733at2759"/>
<proteinExistence type="predicted"/>
<dbReference type="EMBL" id="QGMF01000473">
    <property type="protein sequence ID" value="TVY15628.1"/>
    <property type="molecule type" value="Genomic_DNA"/>
</dbReference>
<organism evidence="2 3">
    <name type="scientific">Lachnellula arida</name>
    <dbReference type="NCBI Taxonomy" id="1316785"/>
    <lineage>
        <taxon>Eukaryota</taxon>
        <taxon>Fungi</taxon>
        <taxon>Dikarya</taxon>
        <taxon>Ascomycota</taxon>
        <taxon>Pezizomycotina</taxon>
        <taxon>Leotiomycetes</taxon>
        <taxon>Helotiales</taxon>
        <taxon>Lachnaceae</taxon>
        <taxon>Lachnellula</taxon>
    </lineage>
</organism>
<keyword evidence="3" id="KW-1185">Reference proteome</keyword>
<dbReference type="PANTHER" id="PTHR33112">
    <property type="entry name" value="DOMAIN PROTEIN, PUTATIVE-RELATED"/>
    <property type="match status" value="1"/>
</dbReference>
<dbReference type="AlphaFoldDB" id="A0A8T9B6M5"/>
<dbReference type="PANTHER" id="PTHR33112:SF10">
    <property type="entry name" value="TOL"/>
    <property type="match status" value="1"/>
</dbReference>
<dbReference type="PROSITE" id="PS51257">
    <property type="entry name" value="PROKAR_LIPOPROTEIN"/>
    <property type="match status" value="1"/>
</dbReference>
<reference evidence="2 3" key="1">
    <citation type="submission" date="2018-05" db="EMBL/GenBank/DDBJ databases">
        <title>Whole genome sequencing for identification of molecular markers to develop diagnostic detection tools for the regulated plant pathogen Lachnellula willkommii.</title>
        <authorList>
            <person name="Giroux E."/>
            <person name="Bilodeau G."/>
        </authorList>
    </citation>
    <scope>NUCLEOTIDE SEQUENCE [LARGE SCALE GENOMIC DNA]</scope>
    <source>
        <strain evidence="2 3">CBS 203.66</strain>
    </source>
</reference>
<accession>A0A8T9B6M5</accession>
<dbReference type="Proteomes" id="UP000469559">
    <property type="component" value="Unassembled WGS sequence"/>
</dbReference>
<evidence type="ECO:0000313" key="3">
    <source>
        <dbReference type="Proteomes" id="UP000469559"/>
    </source>
</evidence>
<evidence type="ECO:0000313" key="2">
    <source>
        <dbReference type="EMBL" id="TVY15628.1"/>
    </source>
</evidence>
<evidence type="ECO:0000259" key="1">
    <source>
        <dbReference type="Pfam" id="PF06985"/>
    </source>
</evidence>
<name>A0A8T9B6M5_9HELO</name>
<dbReference type="InterPro" id="IPR010730">
    <property type="entry name" value="HET"/>
</dbReference>
<gene>
    <name evidence="2" type="ORF">LARI1_G006275</name>
</gene>
<dbReference type="Pfam" id="PF06985">
    <property type="entry name" value="HET"/>
    <property type="match status" value="1"/>
</dbReference>
<comment type="caution">
    <text evidence="2">The sequence shown here is derived from an EMBL/GenBank/DDBJ whole genome shotgun (WGS) entry which is preliminary data.</text>
</comment>
<protein>
    <recommendedName>
        <fullName evidence="1">Heterokaryon incompatibility domain-containing protein</fullName>
    </recommendedName>
</protein>
<sequence>MTDTSVKAGARIQYYAPNFNLNTHLAAFGCAREVTSEISATKCSPIVLDWIRDCCENHEDCCNDPSASSIYLPSRILDIQSRKEVFLVETRDLAASANGPRYATLSHCWGKTILIRTTKKTFRQRKEGMKWETLPPTFRDAISLARALGIQFLWIDSLCIIQDDKRDWEREAACMAKIYSNSYINIAATGASDSLEMNLDVPWNRAHIDNGNTVYCLVVGSLPIKTECSEDLIERRECISMNDTKLLCTIALKPSMRIEGAFERVGLLYAKEASGIFLGASEKEFKLV</sequence>